<dbReference type="GO" id="GO:0006099">
    <property type="term" value="P:tricarboxylic acid cycle"/>
    <property type="evidence" value="ECO:0007669"/>
    <property type="project" value="InterPro"/>
</dbReference>
<name>A0A9D2KBQ4_9BACT</name>
<dbReference type="InterPro" id="IPR024176">
    <property type="entry name" value="Citrate_synthase_bac-typ"/>
</dbReference>
<dbReference type="AlphaFoldDB" id="A0A9D2KBQ4"/>
<reference evidence="7" key="2">
    <citation type="submission" date="2021-04" db="EMBL/GenBank/DDBJ databases">
        <authorList>
            <person name="Gilroy R."/>
        </authorList>
    </citation>
    <scope>NUCLEOTIDE SEQUENCE</scope>
    <source>
        <strain evidence="7">ChiW4-1371</strain>
    </source>
</reference>
<dbReference type="NCBIfam" id="NF010635">
    <property type="entry name" value="PRK14032.1"/>
    <property type="match status" value="1"/>
</dbReference>
<dbReference type="SUPFAM" id="SSF48256">
    <property type="entry name" value="Citrate synthase"/>
    <property type="match status" value="1"/>
</dbReference>
<protein>
    <recommendedName>
        <fullName evidence="5">Citrate synthase</fullName>
    </recommendedName>
</protein>
<dbReference type="InterPro" id="IPR002020">
    <property type="entry name" value="Citrate_synthase"/>
</dbReference>
<dbReference type="GO" id="GO:0005829">
    <property type="term" value="C:cytosol"/>
    <property type="evidence" value="ECO:0007669"/>
    <property type="project" value="TreeGrafter"/>
</dbReference>
<comment type="catalytic activity">
    <reaction evidence="4">
        <text>oxaloacetate + acetyl-CoA + H2O = citrate + CoA + H(+)</text>
        <dbReference type="Rhea" id="RHEA:16845"/>
        <dbReference type="ChEBI" id="CHEBI:15377"/>
        <dbReference type="ChEBI" id="CHEBI:15378"/>
        <dbReference type="ChEBI" id="CHEBI:16452"/>
        <dbReference type="ChEBI" id="CHEBI:16947"/>
        <dbReference type="ChEBI" id="CHEBI:57287"/>
        <dbReference type="ChEBI" id="CHEBI:57288"/>
        <dbReference type="EC" id="2.3.3.16"/>
    </reaction>
</comment>
<dbReference type="PRINTS" id="PR00143">
    <property type="entry name" value="CITRTSNTHASE"/>
</dbReference>
<dbReference type="Pfam" id="PF00285">
    <property type="entry name" value="Citrate_synt"/>
    <property type="match status" value="1"/>
</dbReference>
<dbReference type="PANTHER" id="PTHR11739:SF4">
    <property type="entry name" value="CITRATE SYNTHASE, PEROXISOMAL"/>
    <property type="match status" value="1"/>
</dbReference>
<evidence type="ECO:0000256" key="6">
    <source>
        <dbReference type="PIRSR" id="PIRSR001369-1"/>
    </source>
</evidence>
<dbReference type="Proteomes" id="UP000824176">
    <property type="component" value="Unassembled WGS sequence"/>
</dbReference>
<evidence type="ECO:0000256" key="2">
    <source>
        <dbReference type="ARBA" id="ARBA00010566"/>
    </source>
</evidence>
<dbReference type="GO" id="GO:0036440">
    <property type="term" value="F:citrate synthase activity"/>
    <property type="evidence" value="ECO:0007669"/>
    <property type="project" value="UniProtKB-EC"/>
</dbReference>
<comment type="caution">
    <text evidence="7">The sequence shown here is derived from an EMBL/GenBank/DDBJ whole genome shotgun (WGS) entry which is preliminary data.</text>
</comment>
<dbReference type="InterPro" id="IPR036969">
    <property type="entry name" value="Citrate_synthase_sf"/>
</dbReference>
<sequence>MSYDSFSEECATVKEHLIYDLSEAMREATTMDLSLFKKYNVKRGLRNEDGTGVLVGLTRIGNVVGYEKTDAGLTPIPGKLFYRGIDVNDIVHALLAEKRLGFEEVSYLLLSGNLPNKKQLEEFKCLIAQEMPLEKKTRLHLIDLEGSDIMNILARTVLEMYIYDKNPNDVSQANLMRQSLYLLSKFPTIISYAYHVLRHAYNGRTMHIRHPREDLSIAENLLFMIKGDEYTELDARTLDLLLLLQADHGGGNNSTFTVRVTSSTMTDTYSSIAAGIGSLKGPLHGGANLMVADMLEHLKKHIKHWDDKDEISTYLYKMLNKEVYNKTGLIYGIGHAVYTISDPRAVLLKELARDLAKEKGRTEEMAFLESIESCAIDAFGNFKKGTTKRVSSNIDFYSGFVYDMIGIPKEIFTPLFAMARIVGWCAHRNEEITFAGKRIIRPGYSSIAPEKPYIDINNR</sequence>
<feature type="active site" evidence="6">
    <location>
        <position position="335"/>
    </location>
</feature>
<comment type="similarity">
    <text evidence="2 5">Belongs to the citrate synthase family.</text>
</comment>
<evidence type="ECO:0000256" key="3">
    <source>
        <dbReference type="ARBA" id="ARBA00022679"/>
    </source>
</evidence>
<dbReference type="PANTHER" id="PTHR11739">
    <property type="entry name" value="CITRATE SYNTHASE"/>
    <property type="match status" value="1"/>
</dbReference>
<evidence type="ECO:0000313" key="8">
    <source>
        <dbReference type="Proteomes" id="UP000824176"/>
    </source>
</evidence>
<keyword evidence="3 5" id="KW-0808">Transferase</keyword>
<dbReference type="EMBL" id="DXAQ01000055">
    <property type="protein sequence ID" value="HIZ89017.1"/>
    <property type="molecule type" value="Genomic_DNA"/>
</dbReference>
<dbReference type="Gene3D" id="1.10.230.10">
    <property type="entry name" value="Cytochrome P450-Terp, domain 2"/>
    <property type="match status" value="1"/>
</dbReference>
<accession>A0A9D2KBQ4</accession>
<gene>
    <name evidence="7" type="ORF">H9804_03650</name>
</gene>
<evidence type="ECO:0000256" key="1">
    <source>
        <dbReference type="ARBA" id="ARBA00004751"/>
    </source>
</evidence>
<evidence type="ECO:0000313" key="7">
    <source>
        <dbReference type="EMBL" id="HIZ89017.1"/>
    </source>
</evidence>
<organism evidence="7 8">
    <name type="scientific">Candidatus Mucispirillum faecigallinarum</name>
    <dbReference type="NCBI Taxonomy" id="2838699"/>
    <lineage>
        <taxon>Bacteria</taxon>
        <taxon>Pseudomonadati</taxon>
        <taxon>Deferribacterota</taxon>
        <taxon>Deferribacteres</taxon>
        <taxon>Deferribacterales</taxon>
        <taxon>Mucispirillaceae</taxon>
        <taxon>Mucispirillum</taxon>
    </lineage>
</organism>
<evidence type="ECO:0000256" key="5">
    <source>
        <dbReference type="PIRNR" id="PIRNR001369"/>
    </source>
</evidence>
<dbReference type="GO" id="GO:0005975">
    <property type="term" value="P:carbohydrate metabolic process"/>
    <property type="evidence" value="ECO:0007669"/>
    <property type="project" value="TreeGrafter"/>
</dbReference>
<dbReference type="InterPro" id="IPR016142">
    <property type="entry name" value="Citrate_synth-like_lrg_a-sub"/>
</dbReference>
<evidence type="ECO:0000256" key="4">
    <source>
        <dbReference type="ARBA" id="ARBA00049288"/>
    </source>
</evidence>
<dbReference type="PIRSF" id="PIRSF001369">
    <property type="entry name" value="Citrate_synth"/>
    <property type="match status" value="1"/>
</dbReference>
<dbReference type="Gene3D" id="1.10.580.10">
    <property type="entry name" value="Citrate Synthase, domain 1"/>
    <property type="match status" value="1"/>
</dbReference>
<dbReference type="InterPro" id="IPR016143">
    <property type="entry name" value="Citrate_synth-like_sm_a-sub"/>
</dbReference>
<reference evidence="7" key="1">
    <citation type="journal article" date="2021" name="PeerJ">
        <title>Extensive microbial diversity within the chicken gut microbiome revealed by metagenomics and culture.</title>
        <authorList>
            <person name="Gilroy R."/>
            <person name="Ravi A."/>
            <person name="Getino M."/>
            <person name="Pursley I."/>
            <person name="Horton D.L."/>
            <person name="Alikhan N.F."/>
            <person name="Baker D."/>
            <person name="Gharbi K."/>
            <person name="Hall N."/>
            <person name="Watson M."/>
            <person name="Adriaenssens E.M."/>
            <person name="Foster-Nyarko E."/>
            <person name="Jarju S."/>
            <person name="Secka A."/>
            <person name="Antonio M."/>
            <person name="Oren A."/>
            <person name="Chaudhuri R.R."/>
            <person name="La Ragione R."/>
            <person name="Hildebrand F."/>
            <person name="Pallen M.J."/>
        </authorList>
    </citation>
    <scope>NUCLEOTIDE SEQUENCE</scope>
    <source>
        <strain evidence="7">ChiW4-1371</strain>
    </source>
</reference>
<proteinExistence type="inferred from homology"/>
<comment type="pathway">
    <text evidence="1">Carbohydrate metabolism; tricarboxylic acid cycle; isocitrate from oxaloacetate: step 1/2.</text>
</comment>
<feature type="active site" evidence="6">
    <location>
        <position position="395"/>
    </location>
</feature>